<keyword evidence="1" id="KW-0812">Transmembrane</keyword>
<feature type="transmembrane region" description="Helical" evidence="1">
    <location>
        <begin position="190"/>
        <end position="208"/>
    </location>
</feature>
<keyword evidence="3" id="KW-1185">Reference proteome</keyword>
<keyword evidence="1" id="KW-1133">Transmembrane helix</keyword>
<sequence length="257" mass="28086">MTLKWRDEYEPEHPEDVRASRRKRWIRDAVLGLLLLAVCVLAAKHFSARVFELDGTLYKLESAAGETRRYAPVTGSAAGAVVAAGSDTERVVTAGGYQFRIEELVAEAGKPPAMADAVFRIAYPGGEAYRVEWSQGLLFAYDAEGEFYAGAAAYANGAPVGGGTVPERFHPAAVLTAAYPDFQESRGQPIPFGLAVLLFVLGWGLLRFERVRSTFYWLSLDWLRREDPDPESGELGYYKLPGIIFLVGGALLGMSSL</sequence>
<evidence type="ECO:0000313" key="2">
    <source>
        <dbReference type="EMBL" id="PLT46679.1"/>
    </source>
</evidence>
<feature type="transmembrane region" description="Helical" evidence="1">
    <location>
        <begin position="25"/>
        <end position="43"/>
    </location>
</feature>
<comment type="caution">
    <text evidence="2">The sequence shown here is derived from an EMBL/GenBank/DDBJ whole genome shotgun (WGS) entry which is preliminary data.</text>
</comment>
<protein>
    <submittedName>
        <fullName evidence="2">Uncharacterized protein</fullName>
    </submittedName>
</protein>
<keyword evidence="1" id="KW-0472">Membrane</keyword>
<dbReference type="EMBL" id="NFEZ01000003">
    <property type="protein sequence ID" value="PLT46679.1"/>
    <property type="molecule type" value="Genomic_DNA"/>
</dbReference>
<evidence type="ECO:0000256" key="1">
    <source>
        <dbReference type="SAM" id="Phobius"/>
    </source>
</evidence>
<organism evidence="2 3">
    <name type="scientific">Paenibacillus pasadenensis</name>
    <dbReference type="NCBI Taxonomy" id="217090"/>
    <lineage>
        <taxon>Bacteria</taxon>
        <taxon>Bacillati</taxon>
        <taxon>Bacillota</taxon>
        <taxon>Bacilli</taxon>
        <taxon>Bacillales</taxon>
        <taxon>Paenibacillaceae</taxon>
        <taxon>Paenibacillus</taxon>
    </lineage>
</organism>
<name>A0A2N5N8P4_9BACL</name>
<accession>A0A2N5N8P4</accession>
<reference evidence="2 3" key="1">
    <citation type="submission" date="2017-05" db="EMBL/GenBank/DDBJ databases">
        <title>Functional genome analysis of Paenibacillus pasadenensis strain R16: insights on endophytic life style and antifungal activity.</title>
        <authorList>
            <person name="Passera A."/>
            <person name="Marcolungo L."/>
            <person name="Casati P."/>
            <person name="Brasca M."/>
            <person name="Quaglino F."/>
            <person name="Delledonne M."/>
        </authorList>
    </citation>
    <scope>NUCLEOTIDE SEQUENCE [LARGE SCALE GENOMIC DNA]</scope>
    <source>
        <strain evidence="2 3">R16</strain>
    </source>
</reference>
<evidence type="ECO:0000313" key="3">
    <source>
        <dbReference type="Proteomes" id="UP000234789"/>
    </source>
</evidence>
<dbReference type="RefSeq" id="WP_028597170.1">
    <property type="nucleotide sequence ID" value="NZ_BIMM01000009.1"/>
</dbReference>
<gene>
    <name evidence="2" type="ORF">B8V81_0903</name>
</gene>
<proteinExistence type="predicted"/>
<dbReference type="Proteomes" id="UP000234789">
    <property type="component" value="Unassembled WGS sequence"/>
</dbReference>
<dbReference type="AlphaFoldDB" id="A0A2N5N8P4"/>